<dbReference type="FunFam" id="3.10.110.10:FF:000017">
    <property type="entry name" value="Ubiquitin-conjugating enzyme E2 2"/>
    <property type="match status" value="1"/>
</dbReference>
<evidence type="ECO:0000256" key="2">
    <source>
        <dbReference type="ARBA" id="ARBA00022679"/>
    </source>
</evidence>
<dbReference type="PROSITE" id="PS50127">
    <property type="entry name" value="UBC_2"/>
    <property type="match status" value="1"/>
</dbReference>
<dbReference type="AlphaFoldDB" id="A0AAV1DPB2"/>
<comment type="similarity">
    <text evidence="8">Belongs to the ubiquitin-conjugating enzyme family.</text>
</comment>
<keyword evidence="11" id="KW-1185">Reference proteome</keyword>
<dbReference type="EMBL" id="OX459123">
    <property type="protein sequence ID" value="CAI9109644.1"/>
    <property type="molecule type" value="Genomic_DNA"/>
</dbReference>
<organism evidence="10 11">
    <name type="scientific">Oldenlandia corymbosa var. corymbosa</name>
    <dbReference type="NCBI Taxonomy" id="529605"/>
    <lineage>
        <taxon>Eukaryota</taxon>
        <taxon>Viridiplantae</taxon>
        <taxon>Streptophyta</taxon>
        <taxon>Embryophyta</taxon>
        <taxon>Tracheophyta</taxon>
        <taxon>Spermatophyta</taxon>
        <taxon>Magnoliopsida</taxon>
        <taxon>eudicotyledons</taxon>
        <taxon>Gunneridae</taxon>
        <taxon>Pentapetalae</taxon>
        <taxon>asterids</taxon>
        <taxon>lamiids</taxon>
        <taxon>Gentianales</taxon>
        <taxon>Rubiaceae</taxon>
        <taxon>Rubioideae</taxon>
        <taxon>Spermacoceae</taxon>
        <taxon>Hedyotis-Oldenlandia complex</taxon>
        <taxon>Oldenlandia</taxon>
    </lineage>
</organism>
<evidence type="ECO:0000256" key="7">
    <source>
        <dbReference type="PROSITE-ProRule" id="PRU10133"/>
    </source>
</evidence>
<keyword evidence="4 8" id="KW-0833">Ubl conjugation pathway</keyword>
<evidence type="ECO:0000259" key="9">
    <source>
        <dbReference type="PROSITE" id="PS50127"/>
    </source>
</evidence>
<dbReference type="GO" id="GO:0005524">
    <property type="term" value="F:ATP binding"/>
    <property type="evidence" value="ECO:0007669"/>
    <property type="project" value="UniProtKB-UniRule"/>
</dbReference>
<accession>A0AAV1DPB2</accession>
<dbReference type="InterPro" id="IPR023313">
    <property type="entry name" value="UBQ-conjugating_AS"/>
</dbReference>
<evidence type="ECO:0000313" key="11">
    <source>
        <dbReference type="Proteomes" id="UP001161247"/>
    </source>
</evidence>
<evidence type="ECO:0000256" key="3">
    <source>
        <dbReference type="ARBA" id="ARBA00022741"/>
    </source>
</evidence>
<dbReference type="CDD" id="cd23790">
    <property type="entry name" value="UBCc_UBE2A_2B"/>
    <property type="match status" value="1"/>
</dbReference>
<dbReference type="GO" id="GO:0061631">
    <property type="term" value="F:ubiquitin conjugating enzyme activity"/>
    <property type="evidence" value="ECO:0007669"/>
    <property type="project" value="UniProtKB-EC"/>
</dbReference>
<evidence type="ECO:0000256" key="4">
    <source>
        <dbReference type="ARBA" id="ARBA00022786"/>
    </source>
</evidence>
<dbReference type="EC" id="2.3.2.23" evidence="1"/>
<proteinExistence type="inferred from homology"/>
<evidence type="ECO:0000313" key="10">
    <source>
        <dbReference type="EMBL" id="CAI9109644.1"/>
    </source>
</evidence>
<evidence type="ECO:0000256" key="8">
    <source>
        <dbReference type="RuleBase" id="RU362109"/>
    </source>
</evidence>
<name>A0AAV1DPB2_OLDCO</name>
<reference evidence="10" key="1">
    <citation type="submission" date="2023-03" db="EMBL/GenBank/DDBJ databases">
        <authorList>
            <person name="Julca I."/>
        </authorList>
    </citation>
    <scope>NUCLEOTIDE SEQUENCE</scope>
</reference>
<evidence type="ECO:0000256" key="5">
    <source>
        <dbReference type="ARBA" id="ARBA00022840"/>
    </source>
</evidence>
<dbReference type="GO" id="GO:0006511">
    <property type="term" value="P:ubiquitin-dependent protein catabolic process"/>
    <property type="evidence" value="ECO:0007669"/>
    <property type="project" value="UniProtKB-ARBA"/>
</dbReference>
<gene>
    <name evidence="10" type="ORF">OLC1_LOCUS17493</name>
</gene>
<sequence>MSTPARKRLMRDFKRLQQDPPAGISGAPFDNNIMLWNAVIFGPDDTPWDGGTFRLTLQFTEDYPNKPPTVRFISRMFHPNIYADGSICLDILQNQWSPIYDVAAILTSIQSLLCDPNPNSPANSEAARLFSENKRDYNRKTCHFISGWGTGFGKGKFKGGEYCHIKDTLCKLKLYRVGTVGVVAGPDSTARLSPICSQLAICIRIMTLYWMEHFGLSTITISTMRHCIRTAPPGAGKWDLMERTILNIDDEVGV</sequence>
<dbReference type="SMART" id="SM00212">
    <property type="entry name" value="UBCc"/>
    <property type="match status" value="1"/>
</dbReference>
<keyword evidence="3 8" id="KW-0547">Nucleotide-binding</keyword>
<keyword evidence="5 8" id="KW-0067">ATP-binding</keyword>
<dbReference type="InterPro" id="IPR016135">
    <property type="entry name" value="UBQ-conjugating_enzyme/RWD"/>
</dbReference>
<feature type="domain" description="UBC core" evidence="9">
    <location>
        <begin position="4"/>
        <end position="150"/>
    </location>
</feature>
<dbReference type="PROSITE" id="PS00183">
    <property type="entry name" value="UBC_1"/>
    <property type="match status" value="1"/>
</dbReference>
<dbReference type="Pfam" id="PF00179">
    <property type="entry name" value="UQ_con"/>
    <property type="match status" value="1"/>
</dbReference>
<evidence type="ECO:0000256" key="1">
    <source>
        <dbReference type="ARBA" id="ARBA00012486"/>
    </source>
</evidence>
<protein>
    <recommendedName>
        <fullName evidence="1">E2 ubiquitin-conjugating enzyme</fullName>
        <ecNumber evidence="1">2.3.2.23</ecNumber>
    </recommendedName>
</protein>
<dbReference type="SUPFAM" id="SSF54495">
    <property type="entry name" value="UBC-like"/>
    <property type="match status" value="1"/>
</dbReference>
<dbReference type="Proteomes" id="UP001161247">
    <property type="component" value="Chromosome 6"/>
</dbReference>
<keyword evidence="2" id="KW-0808">Transferase</keyword>
<dbReference type="PANTHER" id="PTHR24067">
    <property type="entry name" value="UBIQUITIN-CONJUGATING ENZYME E2"/>
    <property type="match status" value="1"/>
</dbReference>
<dbReference type="InterPro" id="IPR050113">
    <property type="entry name" value="Ub_conjugating_enzyme"/>
</dbReference>
<dbReference type="Gene3D" id="3.10.110.10">
    <property type="entry name" value="Ubiquitin Conjugating Enzyme"/>
    <property type="match status" value="1"/>
</dbReference>
<evidence type="ECO:0000256" key="6">
    <source>
        <dbReference type="ARBA" id="ARBA00056190"/>
    </source>
</evidence>
<feature type="active site" description="Glycyl thioester intermediate" evidence="7">
    <location>
        <position position="88"/>
    </location>
</feature>
<dbReference type="InterPro" id="IPR000608">
    <property type="entry name" value="UBC"/>
</dbReference>
<comment type="function">
    <text evidence="6">Accepts the ubiquitin from the E1 complex and catalyzes its covalent attachment to other proteins.</text>
</comment>